<sequence>MAMVSLKEIHEWIFPENQRKPVRHKQNPRKQKMKKKRSCLVARLSDRDHLVTGEGSFGLPREERNGLRLGGWLGSARGSHLAKEKVGMSSGLDRSSV</sequence>
<evidence type="ECO:0000256" key="1">
    <source>
        <dbReference type="SAM" id="MobiDB-lite"/>
    </source>
</evidence>
<gene>
    <name evidence="2" type="ORF">CRG98_027829</name>
</gene>
<proteinExistence type="predicted"/>
<keyword evidence="3" id="KW-1185">Reference proteome</keyword>
<organism evidence="2 3">
    <name type="scientific">Punica granatum</name>
    <name type="common">Pomegranate</name>
    <dbReference type="NCBI Taxonomy" id="22663"/>
    <lineage>
        <taxon>Eukaryota</taxon>
        <taxon>Viridiplantae</taxon>
        <taxon>Streptophyta</taxon>
        <taxon>Embryophyta</taxon>
        <taxon>Tracheophyta</taxon>
        <taxon>Spermatophyta</taxon>
        <taxon>Magnoliopsida</taxon>
        <taxon>eudicotyledons</taxon>
        <taxon>Gunneridae</taxon>
        <taxon>Pentapetalae</taxon>
        <taxon>rosids</taxon>
        <taxon>malvids</taxon>
        <taxon>Myrtales</taxon>
        <taxon>Lythraceae</taxon>
        <taxon>Punica</taxon>
    </lineage>
</organism>
<evidence type="ECO:0000313" key="2">
    <source>
        <dbReference type="EMBL" id="PKI51781.1"/>
    </source>
</evidence>
<feature type="region of interest" description="Disordered" evidence="1">
    <location>
        <begin position="17"/>
        <end position="39"/>
    </location>
</feature>
<dbReference type="AlphaFoldDB" id="A0A2I0J6A8"/>
<name>A0A2I0J6A8_PUNGR</name>
<dbReference type="EMBL" id="PGOL01001992">
    <property type="protein sequence ID" value="PKI51781.1"/>
    <property type="molecule type" value="Genomic_DNA"/>
</dbReference>
<evidence type="ECO:0000313" key="3">
    <source>
        <dbReference type="Proteomes" id="UP000233551"/>
    </source>
</evidence>
<dbReference type="Proteomes" id="UP000233551">
    <property type="component" value="Unassembled WGS sequence"/>
</dbReference>
<accession>A0A2I0J6A8</accession>
<feature type="compositionally biased region" description="Basic residues" evidence="1">
    <location>
        <begin position="20"/>
        <end position="38"/>
    </location>
</feature>
<reference evidence="2 3" key="1">
    <citation type="submission" date="2017-11" db="EMBL/GenBank/DDBJ databases">
        <title>De-novo sequencing of pomegranate (Punica granatum L.) genome.</title>
        <authorList>
            <person name="Akparov Z."/>
            <person name="Amiraslanov A."/>
            <person name="Hajiyeva S."/>
            <person name="Abbasov M."/>
            <person name="Kaur K."/>
            <person name="Hamwieh A."/>
            <person name="Solovyev V."/>
            <person name="Salamov A."/>
            <person name="Braich B."/>
            <person name="Kosarev P."/>
            <person name="Mahmoud A."/>
            <person name="Hajiyev E."/>
            <person name="Babayeva S."/>
            <person name="Izzatullayeva V."/>
            <person name="Mammadov A."/>
            <person name="Mammadov A."/>
            <person name="Sharifova S."/>
            <person name="Ojaghi J."/>
            <person name="Eynullazada K."/>
            <person name="Bayramov B."/>
            <person name="Abdulazimova A."/>
            <person name="Shahmuradov I."/>
        </authorList>
    </citation>
    <scope>NUCLEOTIDE SEQUENCE [LARGE SCALE GENOMIC DNA]</scope>
    <source>
        <strain evidence="3">cv. AG2017</strain>
        <tissue evidence="2">Leaf</tissue>
    </source>
</reference>
<comment type="caution">
    <text evidence="2">The sequence shown here is derived from an EMBL/GenBank/DDBJ whole genome shotgun (WGS) entry which is preliminary data.</text>
</comment>
<protein>
    <submittedName>
        <fullName evidence="2">Uncharacterized protein</fullName>
    </submittedName>
</protein>